<evidence type="ECO:0000313" key="16">
    <source>
        <dbReference type="RefSeq" id="XP_032828568.1"/>
    </source>
</evidence>
<feature type="compositionally biased region" description="Low complexity" evidence="13">
    <location>
        <begin position="101"/>
        <end position="110"/>
    </location>
</feature>
<keyword evidence="5" id="KW-0597">Phosphoprotein</keyword>
<keyword evidence="9" id="KW-0804">Transcription</keyword>
<keyword evidence="7" id="KW-0805">Transcription regulation</keyword>
<evidence type="ECO:0000256" key="2">
    <source>
        <dbReference type="ARBA" id="ARBA00004496"/>
    </source>
</evidence>
<dbReference type="KEGG" id="pmrn:116952935"/>
<dbReference type="Proteomes" id="UP001318040">
    <property type="component" value="Chromosome 49"/>
</dbReference>
<feature type="compositionally biased region" description="Gly residues" evidence="13">
    <location>
        <begin position="89"/>
        <end position="100"/>
    </location>
</feature>
<dbReference type="InterPro" id="IPR036388">
    <property type="entry name" value="WH-like_DNA-bd_sf"/>
</dbReference>
<dbReference type="InterPro" id="IPR032068">
    <property type="entry name" value="FOXO_KIX-bd"/>
</dbReference>
<feature type="region of interest" description="Disordered" evidence="13">
    <location>
        <begin position="190"/>
        <end position="210"/>
    </location>
</feature>
<feature type="DNA-binding region" description="Fork-head" evidence="12">
    <location>
        <begin position="115"/>
        <end position="209"/>
    </location>
</feature>
<dbReference type="GO" id="GO:0000978">
    <property type="term" value="F:RNA polymerase II cis-regulatory region sequence-specific DNA binding"/>
    <property type="evidence" value="ECO:0007669"/>
    <property type="project" value="TreeGrafter"/>
</dbReference>
<feature type="region of interest" description="Disordered" evidence="13">
    <location>
        <begin position="536"/>
        <end position="560"/>
    </location>
</feature>
<dbReference type="GO" id="GO:0000981">
    <property type="term" value="F:DNA-binding transcription factor activity, RNA polymerase II-specific"/>
    <property type="evidence" value="ECO:0007669"/>
    <property type="project" value="TreeGrafter"/>
</dbReference>
<dbReference type="GeneID" id="116952935"/>
<dbReference type="GO" id="GO:0005634">
    <property type="term" value="C:nucleus"/>
    <property type="evidence" value="ECO:0007669"/>
    <property type="project" value="UniProtKB-SubCell"/>
</dbReference>
<dbReference type="PROSITE" id="PS00658">
    <property type="entry name" value="FORK_HEAD_2"/>
    <property type="match status" value="1"/>
</dbReference>
<evidence type="ECO:0000256" key="4">
    <source>
        <dbReference type="ARBA" id="ARBA00022490"/>
    </source>
</evidence>
<reference evidence="16" key="1">
    <citation type="submission" date="2025-08" db="UniProtKB">
        <authorList>
            <consortium name="RefSeq"/>
        </authorList>
    </citation>
    <scope>IDENTIFICATION</scope>
    <source>
        <tissue evidence="16">Sperm</tissue>
    </source>
</reference>
<dbReference type="Pfam" id="PF00250">
    <property type="entry name" value="Forkhead"/>
    <property type="match status" value="1"/>
</dbReference>
<evidence type="ECO:0000313" key="15">
    <source>
        <dbReference type="Proteomes" id="UP001318040"/>
    </source>
</evidence>
<dbReference type="InterPro" id="IPR036390">
    <property type="entry name" value="WH_DNA-bd_sf"/>
</dbReference>
<dbReference type="RefSeq" id="XP_032828568.1">
    <property type="nucleotide sequence ID" value="XM_032972677.1"/>
</dbReference>
<dbReference type="InterPro" id="IPR030456">
    <property type="entry name" value="TF_fork_head_CS_2"/>
</dbReference>
<evidence type="ECO:0000256" key="11">
    <source>
        <dbReference type="ARBA" id="ARBA00039893"/>
    </source>
</evidence>
<evidence type="ECO:0000259" key="14">
    <source>
        <dbReference type="PROSITE" id="PS50039"/>
    </source>
</evidence>
<evidence type="ECO:0000256" key="6">
    <source>
        <dbReference type="ARBA" id="ARBA00022604"/>
    </source>
</evidence>
<dbReference type="InterPro" id="IPR001766">
    <property type="entry name" value="Fork_head_dom"/>
</dbReference>
<proteinExistence type="predicted"/>
<feature type="compositionally biased region" description="Acidic residues" evidence="13">
    <location>
        <begin position="1"/>
        <end position="18"/>
    </location>
</feature>
<feature type="region of interest" description="Disordered" evidence="13">
    <location>
        <begin position="235"/>
        <end position="258"/>
    </location>
</feature>
<dbReference type="Gene3D" id="1.10.10.10">
    <property type="entry name" value="Winged helix-like DNA-binding domain superfamily/Winged helix DNA-binding domain"/>
    <property type="match status" value="1"/>
</dbReference>
<keyword evidence="8 12" id="KW-0238">DNA-binding</keyword>
<accession>A0AAJ7U2E1</accession>
<protein>
    <recommendedName>
        <fullName evidence="11">Forkhead box protein O</fullName>
    </recommendedName>
</protein>
<feature type="compositionally biased region" description="Low complexity" evidence="13">
    <location>
        <begin position="68"/>
        <end position="88"/>
    </location>
</feature>
<evidence type="ECO:0000256" key="13">
    <source>
        <dbReference type="SAM" id="MobiDB-lite"/>
    </source>
</evidence>
<name>A0AAJ7U2E1_PETMA</name>
<feature type="compositionally biased region" description="Low complexity" evidence="13">
    <location>
        <begin position="462"/>
        <end position="482"/>
    </location>
</feature>
<comment type="subcellular location">
    <subcellularLocation>
        <location evidence="2">Cytoplasm</location>
    </subcellularLocation>
    <subcellularLocation>
        <location evidence="1 12">Nucleus</location>
    </subcellularLocation>
</comment>
<evidence type="ECO:0000256" key="9">
    <source>
        <dbReference type="ARBA" id="ARBA00023163"/>
    </source>
</evidence>
<dbReference type="FunFam" id="1.10.10.10:FF:000032">
    <property type="entry name" value="Forkhead box protein O4"/>
    <property type="match status" value="1"/>
</dbReference>
<dbReference type="InterPro" id="IPR032067">
    <property type="entry name" value="FOXO-TAD"/>
</dbReference>
<gene>
    <name evidence="16" type="primary">LOC116952935</name>
</gene>
<evidence type="ECO:0000256" key="8">
    <source>
        <dbReference type="ARBA" id="ARBA00023125"/>
    </source>
</evidence>
<evidence type="ECO:0000256" key="7">
    <source>
        <dbReference type="ARBA" id="ARBA00023015"/>
    </source>
</evidence>
<dbReference type="SUPFAM" id="SSF46785">
    <property type="entry name" value="Winged helix' DNA-binding domain"/>
    <property type="match status" value="1"/>
</dbReference>
<feature type="region of interest" description="Disordered" evidence="13">
    <location>
        <begin position="1"/>
        <end position="116"/>
    </location>
</feature>
<evidence type="ECO:0000256" key="1">
    <source>
        <dbReference type="ARBA" id="ARBA00004123"/>
    </source>
</evidence>
<evidence type="ECO:0000256" key="10">
    <source>
        <dbReference type="ARBA" id="ARBA00023242"/>
    </source>
</evidence>
<evidence type="ECO:0000256" key="5">
    <source>
        <dbReference type="ARBA" id="ARBA00022553"/>
    </source>
</evidence>
<keyword evidence="15" id="KW-1185">Reference proteome</keyword>
<keyword evidence="6" id="KW-0341">Growth regulation</keyword>
<dbReference type="AlphaFoldDB" id="A0AAJ7U2E1"/>
<dbReference type="Pfam" id="PF16676">
    <property type="entry name" value="FOXO-TAD"/>
    <property type="match status" value="1"/>
</dbReference>
<feature type="region of interest" description="Disordered" evidence="13">
    <location>
        <begin position="377"/>
        <end position="492"/>
    </location>
</feature>
<evidence type="ECO:0000256" key="12">
    <source>
        <dbReference type="PROSITE-ProRule" id="PRU00089"/>
    </source>
</evidence>
<dbReference type="PANTHER" id="PTHR45767">
    <property type="entry name" value="FORKHEAD BOX PROTEIN O"/>
    <property type="match status" value="1"/>
</dbReference>
<feature type="domain" description="Fork-head" evidence="14">
    <location>
        <begin position="115"/>
        <end position="209"/>
    </location>
</feature>
<keyword evidence="10 12" id="KW-0539">Nucleus</keyword>
<dbReference type="PRINTS" id="PR00053">
    <property type="entry name" value="FORKHEAD"/>
</dbReference>
<dbReference type="PROSITE" id="PS50039">
    <property type="entry name" value="FORK_HEAD_3"/>
    <property type="match status" value="1"/>
</dbReference>
<dbReference type="SMART" id="SM00339">
    <property type="entry name" value="FH"/>
    <property type="match status" value="1"/>
</dbReference>
<keyword evidence="4" id="KW-0963">Cytoplasm</keyword>
<dbReference type="Pfam" id="PF16675">
    <property type="entry name" value="FOXO_KIX_bdg"/>
    <property type="match status" value="1"/>
</dbReference>
<sequence>MAEADGEQLEGVEIDPEFEPQTRQRSCTWPRLPGKEASLPPDGAPTPPADGFAEHMGGPELCGGQIPGGLESPPGPSLGSPVPCSSTGSSGGGGGGGGGVTPKKTSSSSSRRNPWGSLSYADLITQAIESTADKRMTLAQIYEWMVRCVPYFKDKGDNNSSAGWKNSIRHNLSLHSRFIRVQNDDTGKSSWWMLNPEGGKGGKSPRRRAASMENTNKLAKVRAKAVKKKAAQQAAMTEGRADSPSCWPTSSPSHTSEDFEPWASYRTRTGSNASTVSGRVSPVRLALEFEEVADGDGVGGGGGVPSAAPGMFSEALSKPFPTDLPCITDLAGTMNINDHHLRAPQPDKMLPMGVGGEHPRSTSLMEELLEDISMAGGASAGHHAQPPPGPGFTFPGPSDGYGNSLFRPSVAGLQPWRPSPMETIQENNPTFPPQMAQFGSSQTFRDLLDSDSLPNEGDYSLGQAAGGAAVQQGVGPQQQQPPSGLRQHAAAATAPGFAQRGFAVPKCMKQPKMTSPPQPHMIALKQSPPDMVRVSSLKASHDAAGPGGPQGDGPPVSAQERFPADLDLDMFDSNLECDIESIIRNDLLDADSLDFSFDSVLANQPTSRAM</sequence>
<keyword evidence="3" id="KW-0217">Developmental protein</keyword>
<dbReference type="GO" id="GO:0005737">
    <property type="term" value="C:cytoplasm"/>
    <property type="evidence" value="ECO:0007669"/>
    <property type="project" value="UniProtKB-SubCell"/>
</dbReference>
<evidence type="ECO:0000256" key="3">
    <source>
        <dbReference type="ARBA" id="ARBA00022473"/>
    </source>
</evidence>
<organism evidence="15 16">
    <name type="scientific">Petromyzon marinus</name>
    <name type="common">Sea lamprey</name>
    <dbReference type="NCBI Taxonomy" id="7757"/>
    <lineage>
        <taxon>Eukaryota</taxon>
        <taxon>Metazoa</taxon>
        <taxon>Chordata</taxon>
        <taxon>Craniata</taxon>
        <taxon>Vertebrata</taxon>
        <taxon>Cyclostomata</taxon>
        <taxon>Hyperoartia</taxon>
        <taxon>Petromyzontiformes</taxon>
        <taxon>Petromyzontidae</taxon>
        <taxon>Petromyzon</taxon>
    </lineage>
</organism>
<dbReference type="PANTHER" id="PTHR45767:SF2">
    <property type="entry name" value="FORKHEAD BOX PROTEIN O"/>
    <property type="match status" value="1"/>
</dbReference>